<comment type="caution">
    <text evidence="13">The sequence shown here is derived from an EMBL/GenBank/DDBJ whole genome shotgun (WGS) entry which is preliminary data.</text>
</comment>
<dbReference type="EMBL" id="JAIMJA010000018">
    <property type="protein sequence ID" value="MCE2596342.1"/>
    <property type="molecule type" value="Genomic_DNA"/>
</dbReference>
<dbReference type="Pfam" id="PF05951">
    <property type="entry name" value="Peptidase_M15_2"/>
    <property type="match status" value="1"/>
</dbReference>
<evidence type="ECO:0000313" key="13">
    <source>
        <dbReference type="EMBL" id="MCE2596342.1"/>
    </source>
</evidence>
<proteinExistence type="inferred from homology"/>
<organism evidence="13 14">
    <name type="scientific">Motilimonas cestriensis</name>
    <dbReference type="NCBI Taxonomy" id="2742685"/>
    <lineage>
        <taxon>Bacteria</taxon>
        <taxon>Pseudomonadati</taxon>
        <taxon>Pseudomonadota</taxon>
        <taxon>Gammaproteobacteria</taxon>
        <taxon>Alteromonadales</taxon>
        <taxon>Alteromonadales genera incertae sedis</taxon>
        <taxon>Motilimonas</taxon>
    </lineage>
</organism>
<feature type="signal peptide" evidence="12">
    <location>
        <begin position="1"/>
        <end position="28"/>
    </location>
</feature>
<evidence type="ECO:0000256" key="6">
    <source>
        <dbReference type="ARBA" id="ARBA00022801"/>
    </source>
</evidence>
<name>A0ABS8WDG0_9GAMM</name>
<comment type="similarity">
    <text evidence="10">Belongs to the peptidase M15 family.</text>
</comment>
<dbReference type="InterPro" id="IPR009045">
    <property type="entry name" value="Zn_M74/Hedgehog-like"/>
</dbReference>
<evidence type="ECO:0000256" key="7">
    <source>
        <dbReference type="ARBA" id="ARBA00022833"/>
    </source>
</evidence>
<keyword evidence="9" id="KW-0961">Cell wall biogenesis/degradation</keyword>
<feature type="chain" id="PRO_5047213831" description="Murein endopeptidase K" evidence="12">
    <location>
        <begin position="29"/>
        <end position="181"/>
    </location>
</feature>
<comment type="pathway">
    <text evidence="2">Cell wall biogenesis; cell wall polysaccharide biosynthesis.</text>
</comment>
<keyword evidence="14" id="KW-1185">Reference proteome</keyword>
<gene>
    <name evidence="13" type="ORF">K6Y31_16190</name>
</gene>
<keyword evidence="7" id="KW-0862">Zinc</keyword>
<sequence>MASINRRQFLALGGLTAASTLLPNLAYASKTVTPSNRILTLSSVHTGESARCEYFNGSQYVREGLLELNHICRDFRQDQATMMDARLYDKLNAIRLKLNVNDAPIKIISGYRSPATNKMLRSKSSKVAKKSFHMTGQAIDFFIEGVPMKDVHKAAMSLRSGGVGRYRDFIHIDTGPTRAWG</sequence>
<protein>
    <recommendedName>
        <fullName evidence="11">Murein endopeptidase K</fullName>
    </recommendedName>
</protein>
<evidence type="ECO:0000256" key="3">
    <source>
        <dbReference type="ARBA" id="ARBA00022670"/>
    </source>
</evidence>
<dbReference type="Proteomes" id="UP001201273">
    <property type="component" value="Unassembled WGS sequence"/>
</dbReference>
<keyword evidence="3" id="KW-0645">Protease</keyword>
<keyword evidence="5 12" id="KW-0732">Signal</keyword>
<dbReference type="RefSeq" id="WP_233053986.1">
    <property type="nucleotide sequence ID" value="NZ_JAIMJA010000018.1"/>
</dbReference>
<comment type="cofactor">
    <cofactor evidence="1">
        <name>Zn(2+)</name>
        <dbReference type="ChEBI" id="CHEBI:29105"/>
    </cofactor>
</comment>
<keyword evidence="4" id="KW-0479">Metal-binding</keyword>
<dbReference type="PANTHER" id="PTHR37425">
    <property type="match status" value="1"/>
</dbReference>
<evidence type="ECO:0000256" key="8">
    <source>
        <dbReference type="ARBA" id="ARBA00023049"/>
    </source>
</evidence>
<dbReference type="PROSITE" id="PS51318">
    <property type="entry name" value="TAT"/>
    <property type="match status" value="1"/>
</dbReference>
<keyword evidence="8" id="KW-0482">Metalloprotease</keyword>
<evidence type="ECO:0000256" key="12">
    <source>
        <dbReference type="SAM" id="SignalP"/>
    </source>
</evidence>
<dbReference type="SUPFAM" id="SSF55166">
    <property type="entry name" value="Hedgehog/DD-peptidase"/>
    <property type="match status" value="1"/>
</dbReference>
<keyword evidence="6" id="KW-0378">Hydrolase</keyword>
<accession>A0ABS8WDG0</accession>
<evidence type="ECO:0000256" key="2">
    <source>
        <dbReference type="ARBA" id="ARBA00004776"/>
    </source>
</evidence>
<evidence type="ECO:0000256" key="4">
    <source>
        <dbReference type="ARBA" id="ARBA00022723"/>
    </source>
</evidence>
<evidence type="ECO:0000256" key="5">
    <source>
        <dbReference type="ARBA" id="ARBA00022729"/>
    </source>
</evidence>
<evidence type="ECO:0000256" key="9">
    <source>
        <dbReference type="ARBA" id="ARBA00023316"/>
    </source>
</evidence>
<evidence type="ECO:0000256" key="11">
    <source>
        <dbReference type="ARBA" id="ARBA00093666"/>
    </source>
</evidence>
<dbReference type="Gene3D" id="3.30.1380.10">
    <property type="match status" value="1"/>
</dbReference>
<dbReference type="InterPro" id="IPR010275">
    <property type="entry name" value="MepK"/>
</dbReference>
<dbReference type="InterPro" id="IPR006311">
    <property type="entry name" value="TAT_signal"/>
</dbReference>
<reference evidence="13 14" key="1">
    <citation type="journal article" date="2022" name="Environ. Microbiol. Rep.">
        <title>Eco-phylogenetic analyses reveal divergent evolution of vitamin B12 metabolism in the marine bacterial family 'Psychromonadaceae'.</title>
        <authorList>
            <person name="Jin X."/>
            <person name="Yang Y."/>
            <person name="Cao H."/>
            <person name="Gao B."/>
            <person name="Zhao Z."/>
        </authorList>
    </citation>
    <scope>NUCLEOTIDE SEQUENCE [LARGE SCALE GENOMIC DNA]</scope>
    <source>
        <strain evidence="13 14">MKS20</strain>
    </source>
</reference>
<dbReference type="PANTHER" id="PTHR37425:SF1">
    <property type="entry name" value="OUTER MEMBRANE PROTEIN"/>
    <property type="match status" value="1"/>
</dbReference>
<evidence type="ECO:0000256" key="1">
    <source>
        <dbReference type="ARBA" id="ARBA00001947"/>
    </source>
</evidence>
<evidence type="ECO:0000256" key="10">
    <source>
        <dbReference type="ARBA" id="ARBA00093448"/>
    </source>
</evidence>
<evidence type="ECO:0000313" key="14">
    <source>
        <dbReference type="Proteomes" id="UP001201273"/>
    </source>
</evidence>